<evidence type="ECO:0000313" key="4">
    <source>
        <dbReference type="Proteomes" id="UP000023152"/>
    </source>
</evidence>
<keyword evidence="2" id="KW-0812">Transmembrane</keyword>
<keyword evidence="2" id="KW-1133">Transmembrane helix</keyword>
<sequence>MIGSLVFNLIIYLAVLSLPLPLAILNLIYPFTLILSNIILFPWFVFIMYHTPSDSGHSFKRLLRYWPRLVIGYMTFIVLYVYLSIFSQVYKQSANRPVVQSFLAFFFSIAKILWSFFFKFVSSLLYPVHYLDWKRYYWYWNYTFHIILYRGLFLSEQSWPTLFVFSLSQIIFEIGSNLFQSTPHYFALKKAIIACFKNNCWHLLSATRLTSATASNNPGYNNSVGDDNGDINNDSMRDDNNSKPASPSDSKRMTEVSDSKLKEMGEVIDNYINYAQSNIADIFSIIVFVIFMCLFIIICELKEMSTIIAQYAVMAVLEFVGFIIGRFLTLKIIQVSWLIDEDFKQRHYKIKKRAVTEWRSIVLYVLHTRKLYSIPYSDGIKAKLSNNEHSKLIKLSAPISYLKIEPALMLQSEQQIQCNLIFKNENLNPRIYLEKNYLFRQIQGKRGRPPKNAPKPTYQWDEHFYHAMSGSTVKVLQVGKHKVFMHSSGERLNKYRISTWVNSTFFLFCFVWKKQNEKITDNKLVFESNNEQQKPLIGLMAGSNRDNPSGIACGYSQHSVHLSSLRASTQLQVKALADWSFQRHRILHGSFCDLPFALESKSLPNIAFLTDDGVLFVKNVWDAKTRGEKIDLKFSGNKVRLPWGTLLWNSHPKVIRIGTDVELLCLDLRIGGKLAHKVLHFDTCSAIGQYKQWIATAGVHGISLYDERMLAVSRPLQKWRRYDFDLFQSGLFTRINIFECRDAHYIMCSGRHHNVILYPFDTRKTNQSSDAIDLTQYMSAFGKMYEALPKMDHAKHHQPSFRNYHKNIIEVSGLDNFVEYDEKEPKLHILHKVNSVHL</sequence>
<evidence type="ECO:0000256" key="2">
    <source>
        <dbReference type="SAM" id="Phobius"/>
    </source>
</evidence>
<dbReference type="EMBL" id="ASPP01006876">
    <property type="protein sequence ID" value="ETO28074.1"/>
    <property type="molecule type" value="Genomic_DNA"/>
</dbReference>
<feature type="transmembrane region" description="Helical" evidence="2">
    <location>
        <begin position="308"/>
        <end position="328"/>
    </location>
</feature>
<gene>
    <name evidence="3" type="ORF">RFI_09059</name>
</gene>
<dbReference type="Proteomes" id="UP000023152">
    <property type="component" value="Unassembled WGS sequence"/>
</dbReference>
<comment type="caution">
    <text evidence="3">The sequence shown here is derived from an EMBL/GenBank/DDBJ whole genome shotgun (WGS) entry which is preliminary data.</text>
</comment>
<feature type="compositionally biased region" description="Polar residues" evidence="1">
    <location>
        <begin position="220"/>
        <end position="234"/>
    </location>
</feature>
<proteinExistence type="predicted"/>
<organism evidence="3 4">
    <name type="scientific">Reticulomyxa filosa</name>
    <dbReference type="NCBI Taxonomy" id="46433"/>
    <lineage>
        <taxon>Eukaryota</taxon>
        <taxon>Sar</taxon>
        <taxon>Rhizaria</taxon>
        <taxon>Retaria</taxon>
        <taxon>Foraminifera</taxon>
        <taxon>Monothalamids</taxon>
        <taxon>Reticulomyxidae</taxon>
        <taxon>Reticulomyxa</taxon>
    </lineage>
</organism>
<feature type="transmembrane region" description="Helical" evidence="2">
    <location>
        <begin position="6"/>
        <end position="24"/>
    </location>
</feature>
<keyword evidence="2" id="KW-0472">Membrane</keyword>
<reference evidence="3 4" key="1">
    <citation type="journal article" date="2013" name="Curr. Biol.">
        <title>The Genome of the Foraminiferan Reticulomyxa filosa.</title>
        <authorList>
            <person name="Glockner G."/>
            <person name="Hulsmann N."/>
            <person name="Schleicher M."/>
            <person name="Noegel A.A."/>
            <person name="Eichinger L."/>
            <person name="Gallinger C."/>
            <person name="Pawlowski J."/>
            <person name="Sierra R."/>
            <person name="Euteneuer U."/>
            <person name="Pillet L."/>
            <person name="Moustafa A."/>
            <person name="Platzer M."/>
            <person name="Groth M."/>
            <person name="Szafranski K."/>
            <person name="Schliwa M."/>
        </authorList>
    </citation>
    <scope>NUCLEOTIDE SEQUENCE [LARGE SCALE GENOMIC DNA]</scope>
</reference>
<evidence type="ECO:0000313" key="3">
    <source>
        <dbReference type="EMBL" id="ETO28074.1"/>
    </source>
</evidence>
<keyword evidence="4" id="KW-1185">Reference proteome</keyword>
<feature type="transmembrane region" description="Helical" evidence="2">
    <location>
        <begin position="282"/>
        <end position="301"/>
    </location>
</feature>
<accession>X6NQT9</accession>
<name>X6NQT9_RETFI</name>
<feature type="transmembrane region" description="Helical" evidence="2">
    <location>
        <begin position="137"/>
        <end position="154"/>
    </location>
</feature>
<feature type="region of interest" description="Disordered" evidence="1">
    <location>
        <begin position="220"/>
        <end position="255"/>
    </location>
</feature>
<protein>
    <submittedName>
        <fullName evidence="3">Uncharacterized protein</fullName>
    </submittedName>
</protein>
<feature type="transmembrane region" description="Helical" evidence="2">
    <location>
        <begin position="70"/>
        <end position="90"/>
    </location>
</feature>
<feature type="transmembrane region" description="Helical" evidence="2">
    <location>
        <begin position="31"/>
        <end position="50"/>
    </location>
</feature>
<feature type="transmembrane region" description="Helical" evidence="2">
    <location>
        <begin position="102"/>
        <end position="125"/>
    </location>
</feature>
<evidence type="ECO:0000256" key="1">
    <source>
        <dbReference type="SAM" id="MobiDB-lite"/>
    </source>
</evidence>
<dbReference type="AlphaFoldDB" id="X6NQT9"/>